<organism evidence="2">
    <name type="scientific">freshwater metagenome</name>
    <dbReference type="NCBI Taxonomy" id="449393"/>
    <lineage>
        <taxon>unclassified sequences</taxon>
        <taxon>metagenomes</taxon>
        <taxon>ecological metagenomes</taxon>
    </lineage>
</organism>
<feature type="region of interest" description="Disordered" evidence="1">
    <location>
        <begin position="1"/>
        <end position="56"/>
    </location>
</feature>
<feature type="compositionally biased region" description="Polar residues" evidence="1">
    <location>
        <begin position="22"/>
        <end position="40"/>
    </location>
</feature>
<proteinExistence type="predicted"/>
<evidence type="ECO:0000313" key="2">
    <source>
        <dbReference type="EMBL" id="CAB4940227.1"/>
    </source>
</evidence>
<dbReference type="AlphaFoldDB" id="A0A6J7JBW1"/>
<accession>A0A6J7JBW1</accession>
<sequence length="71" mass="7017">MALTSGSSSPMSSHGPTVGVRTDTSSLSTHCGSQNQSSRLSMRVGPLGFDSGASAPPVAVTLTAAEPSVVL</sequence>
<reference evidence="2" key="1">
    <citation type="submission" date="2020-05" db="EMBL/GenBank/DDBJ databases">
        <authorList>
            <person name="Chiriac C."/>
            <person name="Salcher M."/>
            <person name="Ghai R."/>
            <person name="Kavagutti S V."/>
        </authorList>
    </citation>
    <scope>NUCLEOTIDE SEQUENCE</scope>
</reference>
<feature type="compositionally biased region" description="Low complexity" evidence="1">
    <location>
        <begin position="1"/>
        <end position="16"/>
    </location>
</feature>
<gene>
    <name evidence="2" type="ORF">UFOPK3543_03209</name>
</gene>
<protein>
    <submittedName>
        <fullName evidence="2">Unannotated protein</fullName>
    </submittedName>
</protein>
<name>A0A6J7JBW1_9ZZZZ</name>
<evidence type="ECO:0000256" key="1">
    <source>
        <dbReference type="SAM" id="MobiDB-lite"/>
    </source>
</evidence>
<dbReference type="EMBL" id="CAFBMH010000224">
    <property type="protein sequence ID" value="CAB4940227.1"/>
    <property type="molecule type" value="Genomic_DNA"/>
</dbReference>